<evidence type="ECO:0000313" key="2">
    <source>
        <dbReference type="Proteomes" id="UP001500305"/>
    </source>
</evidence>
<gene>
    <name evidence="1" type="ORF">GCM10010430_10580</name>
</gene>
<protein>
    <recommendedName>
        <fullName evidence="3">GNAT family N-acetyltransferase</fullName>
    </recommendedName>
</protein>
<dbReference type="RefSeq" id="WP_344635009.1">
    <property type="nucleotide sequence ID" value="NZ_BAAATR010000003.1"/>
</dbReference>
<comment type="caution">
    <text evidence="1">The sequence shown here is derived from an EMBL/GenBank/DDBJ whole genome shotgun (WGS) entry which is preliminary data.</text>
</comment>
<dbReference type="EMBL" id="BAAATR010000003">
    <property type="protein sequence ID" value="GAA2232044.1"/>
    <property type="molecule type" value="Genomic_DNA"/>
</dbReference>
<evidence type="ECO:0000313" key="1">
    <source>
        <dbReference type="EMBL" id="GAA2232044.1"/>
    </source>
</evidence>
<dbReference type="Proteomes" id="UP001500305">
    <property type="component" value="Unassembled WGS sequence"/>
</dbReference>
<proteinExistence type="predicted"/>
<sequence length="69" mass="7060">MTDAQPLSELLDTFWEGEFTLRPASPDSAAGASSDSALAGLGPAGIRIVGRDLAALLAPAYRRLTGSAD</sequence>
<name>A0ABN3DIH4_9ACTN</name>
<organism evidence="1 2">
    <name type="scientific">Kitasatospora cystarginea</name>
    <dbReference type="NCBI Taxonomy" id="58350"/>
    <lineage>
        <taxon>Bacteria</taxon>
        <taxon>Bacillati</taxon>
        <taxon>Actinomycetota</taxon>
        <taxon>Actinomycetes</taxon>
        <taxon>Kitasatosporales</taxon>
        <taxon>Streptomycetaceae</taxon>
        <taxon>Kitasatospora</taxon>
    </lineage>
</organism>
<evidence type="ECO:0008006" key="3">
    <source>
        <dbReference type="Google" id="ProtNLM"/>
    </source>
</evidence>
<reference evidence="1 2" key="1">
    <citation type="journal article" date="2019" name="Int. J. Syst. Evol. Microbiol.">
        <title>The Global Catalogue of Microorganisms (GCM) 10K type strain sequencing project: providing services to taxonomists for standard genome sequencing and annotation.</title>
        <authorList>
            <consortium name="The Broad Institute Genomics Platform"/>
            <consortium name="The Broad Institute Genome Sequencing Center for Infectious Disease"/>
            <person name="Wu L."/>
            <person name="Ma J."/>
        </authorList>
    </citation>
    <scope>NUCLEOTIDE SEQUENCE [LARGE SCALE GENOMIC DNA]</scope>
    <source>
        <strain evidence="1 2">JCM 7356</strain>
    </source>
</reference>
<keyword evidence="2" id="KW-1185">Reference proteome</keyword>
<accession>A0ABN3DIH4</accession>